<dbReference type="AlphaFoldDB" id="L2GU85"/>
<feature type="transmembrane region" description="Helical" evidence="7">
    <location>
        <begin position="228"/>
        <end position="252"/>
    </location>
</feature>
<dbReference type="GO" id="GO:0046513">
    <property type="term" value="P:ceramide biosynthetic process"/>
    <property type="evidence" value="ECO:0007669"/>
    <property type="project" value="InterPro"/>
</dbReference>
<dbReference type="InterPro" id="IPR006634">
    <property type="entry name" value="TLC-dom"/>
</dbReference>
<evidence type="ECO:0000256" key="3">
    <source>
        <dbReference type="ARBA" id="ARBA00022692"/>
    </source>
</evidence>
<dbReference type="GO" id="GO:0005783">
    <property type="term" value="C:endoplasmic reticulum"/>
    <property type="evidence" value="ECO:0007669"/>
    <property type="project" value="TreeGrafter"/>
</dbReference>
<dbReference type="GO" id="GO:0050291">
    <property type="term" value="F:sphingosine N-acyltransferase activity"/>
    <property type="evidence" value="ECO:0007669"/>
    <property type="project" value="InterPro"/>
</dbReference>
<dbReference type="GeneID" id="19879178"/>
<dbReference type="PIRSF" id="PIRSF005225">
    <property type="entry name" value="LAG1_LAC1"/>
    <property type="match status" value="1"/>
</dbReference>
<dbReference type="VEuPathDB" id="MicrosporidiaDB:VCUG_01299"/>
<dbReference type="PANTHER" id="PTHR12560:SF0">
    <property type="entry name" value="LD18904P"/>
    <property type="match status" value="1"/>
</dbReference>
<dbReference type="Proteomes" id="UP000011081">
    <property type="component" value="Unassembled WGS sequence"/>
</dbReference>
<accession>L2GU85</accession>
<dbReference type="PANTHER" id="PTHR12560">
    <property type="entry name" value="LONGEVITY ASSURANCE FACTOR 1 LAG1"/>
    <property type="match status" value="1"/>
</dbReference>
<dbReference type="PROSITE" id="PS50922">
    <property type="entry name" value="TLC"/>
    <property type="match status" value="1"/>
</dbReference>
<evidence type="ECO:0000259" key="8">
    <source>
        <dbReference type="PROSITE" id="PS50922"/>
    </source>
</evidence>
<feature type="domain" description="TLC" evidence="8">
    <location>
        <begin position="61"/>
        <end position="260"/>
    </location>
</feature>
<comment type="similarity">
    <text evidence="2">Belongs to the sphingosine N-acyltransferase family.</text>
</comment>
<feature type="transmembrane region" description="Helical" evidence="7">
    <location>
        <begin position="20"/>
        <end position="37"/>
    </location>
</feature>
<feature type="transmembrane region" description="Helical" evidence="7">
    <location>
        <begin position="189"/>
        <end position="216"/>
    </location>
</feature>
<name>L2GU85_VAVCU</name>
<protein>
    <recommendedName>
        <fullName evidence="8">TLC domain-containing protein</fullName>
    </recommendedName>
</protein>
<dbReference type="GO" id="GO:0016020">
    <property type="term" value="C:membrane"/>
    <property type="evidence" value="ECO:0007669"/>
    <property type="project" value="UniProtKB-SubCell"/>
</dbReference>
<evidence type="ECO:0000256" key="4">
    <source>
        <dbReference type="ARBA" id="ARBA00022989"/>
    </source>
</evidence>
<evidence type="ECO:0000313" key="10">
    <source>
        <dbReference type="Proteomes" id="UP000011081"/>
    </source>
</evidence>
<dbReference type="OMA" id="FRCHNIG"/>
<evidence type="ECO:0000256" key="7">
    <source>
        <dbReference type="SAM" id="Phobius"/>
    </source>
</evidence>
<evidence type="ECO:0000256" key="2">
    <source>
        <dbReference type="ARBA" id="ARBA00009808"/>
    </source>
</evidence>
<dbReference type="STRING" id="948595.L2GU85"/>
<dbReference type="InterPro" id="IPR016439">
    <property type="entry name" value="Lag1/Lac1-like"/>
</dbReference>
<keyword evidence="3 6" id="KW-0812">Transmembrane</keyword>
<keyword evidence="10" id="KW-1185">Reference proteome</keyword>
<dbReference type="EMBL" id="GL877422">
    <property type="protein sequence ID" value="ELA47199.1"/>
    <property type="molecule type" value="Genomic_DNA"/>
</dbReference>
<keyword evidence="4 7" id="KW-1133">Transmembrane helix</keyword>
<evidence type="ECO:0000256" key="6">
    <source>
        <dbReference type="PROSITE-ProRule" id="PRU00205"/>
    </source>
</evidence>
<proteinExistence type="inferred from homology"/>
<dbReference type="OrthoDB" id="537032at2759"/>
<evidence type="ECO:0000256" key="1">
    <source>
        <dbReference type="ARBA" id="ARBA00004141"/>
    </source>
</evidence>
<organism evidence="9 10">
    <name type="scientific">Vavraia culicis (isolate floridensis)</name>
    <name type="common">Microsporidian parasite</name>
    <dbReference type="NCBI Taxonomy" id="948595"/>
    <lineage>
        <taxon>Eukaryota</taxon>
        <taxon>Fungi</taxon>
        <taxon>Fungi incertae sedis</taxon>
        <taxon>Microsporidia</taxon>
        <taxon>Pleistophoridae</taxon>
        <taxon>Vavraia</taxon>
    </lineage>
</organism>
<reference evidence="10" key="1">
    <citation type="submission" date="2011-03" db="EMBL/GenBank/DDBJ databases">
        <title>The genome sequence of Vavraia culicis strain floridensis.</title>
        <authorList>
            <consortium name="The Broad Institute Genome Sequencing Platform"/>
            <person name="Cuomo C."/>
            <person name="Becnel J."/>
            <person name="Sanscrainte N."/>
            <person name="Young S.K."/>
            <person name="Zeng Q."/>
            <person name="Gargeya S."/>
            <person name="Fitzgerald M."/>
            <person name="Haas B."/>
            <person name="Abouelleil A."/>
            <person name="Alvarado L."/>
            <person name="Arachchi H.M."/>
            <person name="Berlin A."/>
            <person name="Chapman S.B."/>
            <person name="Gearin G."/>
            <person name="Goldberg J."/>
            <person name="Griggs A."/>
            <person name="Gujja S."/>
            <person name="Hansen M."/>
            <person name="Heiman D."/>
            <person name="Howarth C."/>
            <person name="Larimer J."/>
            <person name="Lui A."/>
            <person name="MacDonald P.J.P."/>
            <person name="McCowen C."/>
            <person name="Montmayeur A."/>
            <person name="Murphy C."/>
            <person name="Neiman D."/>
            <person name="Pearson M."/>
            <person name="Priest M."/>
            <person name="Roberts A."/>
            <person name="Saif S."/>
            <person name="Shea T."/>
            <person name="Sisk P."/>
            <person name="Stolte C."/>
            <person name="Sykes S."/>
            <person name="Wortman J."/>
            <person name="Nusbaum C."/>
            <person name="Birren B."/>
        </authorList>
    </citation>
    <scope>NUCLEOTIDE SEQUENCE [LARGE SCALE GENOMIC DNA]</scope>
    <source>
        <strain evidence="10">floridensis</strain>
    </source>
</reference>
<sequence>MYKEWEERVETIGIQPIRDMTLVSAVSLTIIFIRHIVRKKFGRLLMKILNQSKDEKEKCRKKFEGSLYRFVYYAYSLSFEIFALRNQSWIFSPVQYTFNWPNNNVPLVFRLHHLVQLCYYLTSTCFLFVEPKLKDFYQMLIHHIITITLISSGYYYNLVRYGIMVMIIHDSADPFLEFAKLNVYSKNMLIANIIFVIFAVIFMVQRLLIFPGIIIIPSMYFSFCYGRMVLTVLSSILAMLFCVNLVWAYYILKMAADLVKKKQVSGDIRETSKNE</sequence>
<dbReference type="SMART" id="SM00724">
    <property type="entry name" value="TLC"/>
    <property type="match status" value="1"/>
</dbReference>
<feature type="transmembrane region" description="Helical" evidence="7">
    <location>
        <begin position="136"/>
        <end position="156"/>
    </location>
</feature>
<keyword evidence="5 6" id="KW-0472">Membrane</keyword>
<evidence type="ECO:0000313" key="9">
    <source>
        <dbReference type="EMBL" id="ELA47199.1"/>
    </source>
</evidence>
<dbReference type="HOGENOM" id="CLU_028277_5_1_1"/>
<dbReference type="InParanoid" id="L2GU85"/>
<dbReference type="RefSeq" id="XP_008074317.1">
    <property type="nucleotide sequence ID" value="XM_008076126.1"/>
</dbReference>
<dbReference type="Pfam" id="PF03798">
    <property type="entry name" value="TRAM_LAG1_CLN8"/>
    <property type="match status" value="1"/>
</dbReference>
<gene>
    <name evidence="9" type="ORF">VCUG_01299</name>
</gene>
<comment type="subcellular location">
    <subcellularLocation>
        <location evidence="1">Membrane</location>
        <topology evidence="1">Multi-pass membrane protein</topology>
    </subcellularLocation>
</comment>
<feature type="transmembrane region" description="Helical" evidence="7">
    <location>
        <begin position="70"/>
        <end position="91"/>
    </location>
</feature>
<evidence type="ECO:0000256" key="5">
    <source>
        <dbReference type="ARBA" id="ARBA00023136"/>
    </source>
</evidence>